<feature type="transmembrane region" description="Helical" evidence="9">
    <location>
        <begin position="138"/>
        <end position="160"/>
    </location>
</feature>
<feature type="transmembrane region" description="Helical" evidence="9">
    <location>
        <begin position="286"/>
        <end position="305"/>
    </location>
</feature>
<dbReference type="RefSeq" id="XP_062713250.1">
    <property type="nucleotide sequence ID" value="XM_062857266.1"/>
</dbReference>
<comment type="subcellular location">
    <subcellularLocation>
        <location evidence="9">Cell membrane</location>
        <topology evidence="9">Multi-pass membrane protein</topology>
    </subcellularLocation>
    <subcellularLocation>
        <location evidence="1">Membrane</location>
        <topology evidence="1">Multi-pass membrane protein</topology>
    </subcellularLocation>
</comment>
<dbReference type="Proteomes" id="UP000069940">
    <property type="component" value="Unassembled WGS sequence"/>
</dbReference>
<evidence type="ECO:0000256" key="7">
    <source>
        <dbReference type="ARBA" id="ARBA00023170"/>
    </source>
</evidence>
<keyword evidence="3 9" id="KW-0812">Transmembrane</keyword>
<evidence type="ECO:0000313" key="10">
    <source>
        <dbReference type="EnsemblMetazoa" id="AALFPA23_007292.P9666"/>
    </source>
</evidence>
<evidence type="ECO:0000256" key="4">
    <source>
        <dbReference type="ARBA" id="ARBA00022725"/>
    </source>
</evidence>
<comment type="similarity">
    <text evidence="9">Belongs to the insect chemoreceptor superfamily. Heteromeric odorant receptor channel (TC 1.A.69) family.</text>
</comment>
<dbReference type="Pfam" id="PF02949">
    <property type="entry name" value="7tm_6"/>
    <property type="match status" value="1"/>
</dbReference>
<dbReference type="PANTHER" id="PTHR21137:SF26">
    <property type="entry name" value="ODORANT RECEPTOR 10A-RELATED"/>
    <property type="match status" value="1"/>
</dbReference>
<reference evidence="10" key="2">
    <citation type="submission" date="2025-05" db="UniProtKB">
        <authorList>
            <consortium name="EnsemblMetazoa"/>
        </authorList>
    </citation>
    <scope>IDENTIFICATION</scope>
    <source>
        <strain evidence="10">Foshan</strain>
    </source>
</reference>
<evidence type="ECO:0000256" key="6">
    <source>
        <dbReference type="ARBA" id="ARBA00023136"/>
    </source>
</evidence>
<evidence type="ECO:0000256" key="3">
    <source>
        <dbReference type="ARBA" id="ARBA00022692"/>
    </source>
</evidence>
<evidence type="ECO:0000256" key="9">
    <source>
        <dbReference type="RuleBase" id="RU351113"/>
    </source>
</evidence>
<reference evidence="11" key="1">
    <citation type="journal article" date="2015" name="Proc. Natl. Acad. Sci. U.S.A.">
        <title>Genome sequence of the Asian Tiger mosquito, Aedes albopictus, reveals insights into its biology, genetics, and evolution.</title>
        <authorList>
            <person name="Chen X.G."/>
            <person name="Jiang X."/>
            <person name="Gu J."/>
            <person name="Xu M."/>
            <person name="Wu Y."/>
            <person name="Deng Y."/>
            <person name="Zhang C."/>
            <person name="Bonizzoni M."/>
            <person name="Dermauw W."/>
            <person name="Vontas J."/>
            <person name="Armbruster P."/>
            <person name="Huang X."/>
            <person name="Yang Y."/>
            <person name="Zhang H."/>
            <person name="He W."/>
            <person name="Peng H."/>
            <person name="Liu Y."/>
            <person name="Wu K."/>
            <person name="Chen J."/>
            <person name="Lirakis M."/>
            <person name="Topalis P."/>
            <person name="Van Leeuwen T."/>
            <person name="Hall A.B."/>
            <person name="Jiang X."/>
            <person name="Thorpe C."/>
            <person name="Mueller R.L."/>
            <person name="Sun C."/>
            <person name="Waterhouse R.M."/>
            <person name="Yan G."/>
            <person name="Tu Z.J."/>
            <person name="Fang X."/>
            <person name="James A.A."/>
        </authorList>
    </citation>
    <scope>NUCLEOTIDE SEQUENCE [LARGE SCALE GENOMIC DNA]</scope>
    <source>
        <strain evidence="11">Foshan</strain>
    </source>
</reference>
<comment type="caution">
    <text evidence="9">Lacks conserved residue(s) required for the propagation of feature annotation.</text>
</comment>
<keyword evidence="7 9" id="KW-0675">Receptor</keyword>
<feature type="transmembrane region" description="Helical" evidence="9">
    <location>
        <begin position="190"/>
        <end position="220"/>
    </location>
</feature>
<organism evidence="10 11">
    <name type="scientific">Aedes albopictus</name>
    <name type="common">Asian tiger mosquito</name>
    <name type="synonym">Stegomyia albopicta</name>
    <dbReference type="NCBI Taxonomy" id="7160"/>
    <lineage>
        <taxon>Eukaryota</taxon>
        <taxon>Metazoa</taxon>
        <taxon>Ecdysozoa</taxon>
        <taxon>Arthropoda</taxon>
        <taxon>Hexapoda</taxon>
        <taxon>Insecta</taxon>
        <taxon>Pterygota</taxon>
        <taxon>Neoptera</taxon>
        <taxon>Endopterygota</taxon>
        <taxon>Diptera</taxon>
        <taxon>Nematocera</taxon>
        <taxon>Culicoidea</taxon>
        <taxon>Culicidae</taxon>
        <taxon>Culicinae</taxon>
        <taxon>Aedini</taxon>
        <taxon>Aedes</taxon>
        <taxon>Stegomyia</taxon>
    </lineage>
</organism>
<accession>A0ABM1YAB7</accession>
<sequence>MSRFAFAEGPAQYRPFQLQKRLFRVLGYYPGDDRLAHWGMLLVLFFHYWSQVMLIYWEGKHAWIKIGEGDLQPALEGICPTPSRFGGILKCCILIWKRKQLKQLLDKLKGWFDREEPREKKVNLWATYWGYQFTYWELMFTHLTCVFYCLLPVAAMLFHFMKQPDEPRIYILPFKLALPFDYCKSPVFEITYLIMCYIAYPPIFMMAGGDGLFIGVCLLISSQYRIVQQELEALGNSVESDHHRGTGEVTAEENDHVFEQLKLIAQRHNRTIDTTEEMSRLFLQNVFASFTIAAIKIGIACITVMKVSPAEGPNKLIFVWYSLGILTEIYLYSYGGTQLMEESEELNRTAYDFPWYRYRKNVRQIIQMMMLRAQKPSRVDVPFFEASVVTFSTILRTAGSYVALMKTFL</sequence>
<dbReference type="EnsemblMetazoa" id="AALFPA23_007292.R9666">
    <property type="protein sequence ID" value="AALFPA23_007292.P9666"/>
    <property type="gene ID" value="AALFPA23_007292"/>
</dbReference>
<dbReference type="InterPro" id="IPR004117">
    <property type="entry name" value="7tm6_olfct_rcpt"/>
</dbReference>
<feature type="transmembrane region" description="Helical" evidence="9">
    <location>
        <begin position="35"/>
        <end position="57"/>
    </location>
</feature>
<evidence type="ECO:0000256" key="1">
    <source>
        <dbReference type="ARBA" id="ARBA00004141"/>
    </source>
</evidence>
<keyword evidence="11" id="KW-1185">Reference proteome</keyword>
<evidence type="ECO:0000256" key="5">
    <source>
        <dbReference type="ARBA" id="ARBA00022989"/>
    </source>
</evidence>
<keyword evidence="2 9" id="KW-0716">Sensory transduction</keyword>
<evidence type="ECO:0000313" key="11">
    <source>
        <dbReference type="Proteomes" id="UP000069940"/>
    </source>
</evidence>
<dbReference type="PANTHER" id="PTHR21137">
    <property type="entry name" value="ODORANT RECEPTOR"/>
    <property type="match status" value="1"/>
</dbReference>
<feature type="transmembrane region" description="Helical" evidence="9">
    <location>
        <begin position="317"/>
        <end position="334"/>
    </location>
</feature>
<keyword evidence="6 9" id="KW-0472">Membrane</keyword>
<evidence type="ECO:0000256" key="8">
    <source>
        <dbReference type="ARBA" id="ARBA00023224"/>
    </source>
</evidence>
<evidence type="ECO:0000256" key="2">
    <source>
        <dbReference type="ARBA" id="ARBA00022606"/>
    </source>
</evidence>
<proteinExistence type="inferred from homology"/>
<keyword evidence="8 9" id="KW-0807">Transducer</keyword>
<dbReference type="GeneID" id="109411373"/>
<protein>
    <recommendedName>
        <fullName evidence="9">Odorant receptor</fullName>
    </recommendedName>
</protein>
<keyword evidence="5 9" id="KW-1133">Transmembrane helix</keyword>
<keyword evidence="4 9" id="KW-0552">Olfaction</keyword>
<name>A0ABM1YAB7_AEDAL</name>